<proteinExistence type="predicted"/>
<dbReference type="Proteomes" id="UP000187429">
    <property type="component" value="Unassembled WGS sequence"/>
</dbReference>
<protein>
    <submittedName>
        <fullName evidence="2">Uncharacterized protein</fullName>
    </submittedName>
</protein>
<accession>A0A1R1XPU0</accession>
<reference evidence="3" key="1">
    <citation type="submission" date="2017-01" db="EMBL/GenBank/DDBJ databases">
        <authorList>
            <person name="Wang Y."/>
            <person name="White M."/>
            <person name="Kvist S."/>
            <person name="Moncalvo J.-M."/>
        </authorList>
    </citation>
    <scope>NUCLEOTIDE SEQUENCE [LARGE SCALE GENOMIC DNA]</scope>
    <source>
        <strain evidence="3">ID-206-W2</strain>
    </source>
</reference>
<organism evidence="2 3">
    <name type="scientific">Smittium culicis</name>
    <dbReference type="NCBI Taxonomy" id="133412"/>
    <lineage>
        <taxon>Eukaryota</taxon>
        <taxon>Fungi</taxon>
        <taxon>Fungi incertae sedis</taxon>
        <taxon>Zoopagomycota</taxon>
        <taxon>Kickxellomycotina</taxon>
        <taxon>Harpellomycetes</taxon>
        <taxon>Harpellales</taxon>
        <taxon>Legeriomycetaceae</taxon>
        <taxon>Smittium</taxon>
    </lineage>
</organism>
<gene>
    <name evidence="2" type="ORF">AYI69_g7778</name>
</gene>
<comment type="caution">
    <text evidence="2">The sequence shown here is derived from an EMBL/GenBank/DDBJ whole genome shotgun (WGS) entry which is preliminary data.</text>
</comment>
<dbReference type="AlphaFoldDB" id="A0A1R1XPU0"/>
<dbReference type="PANTHER" id="PTHR33066">
    <property type="entry name" value="INTEGRASE_SAM-LIKE_N DOMAIN-CONTAINING PROTEIN"/>
    <property type="match status" value="1"/>
</dbReference>
<evidence type="ECO:0000256" key="1">
    <source>
        <dbReference type="SAM" id="MobiDB-lite"/>
    </source>
</evidence>
<feature type="region of interest" description="Disordered" evidence="1">
    <location>
        <begin position="200"/>
        <end position="222"/>
    </location>
</feature>
<dbReference type="PANTHER" id="PTHR33066:SF2">
    <property type="entry name" value="FILAGGRIN-2-LIKE"/>
    <property type="match status" value="1"/>
</dbReference>
<evidence type="ECO:0000313" key="3">
    <source>
        <dbReference type="Proteomes" id="UP000187429"/>
    </source>
</evidence>
<keyword evidence="3" id="KW-1185">Reference proteome</keyword>
<dbReference type="EMBL" id="LSSM01003850">
    <property type="protein sequence ID" value="OMJ16595.1"/>
    <property type="molecule type" value="Genomic_DNA"/>
</dbReference>
<feature type="compositionally biased region" description="Polar residues" evidence="1">
    <location>
        <begin position="203"/>
        <end position="215"/>
    </location>
</feature>
<name>A0A1R1XPU0_9FUNG</name>
<evidence type="ECO:0000313" key="2">
    <source>
        <dbReference type="EMBL" id="OMJ16595.1"/>
    </source>
</evidence>
<sequence length="340" mass="38634">MEQIRGYTPHQLQEASCSSILLASERNCGPVSSDLLRKYYHPSICKKIWWYYLTQASQLIGTPVEAFYEDEYQASSHVFFVSSEHSGCSKPLNRTDRDVNFEQDILSIGQEIREARLRPLRIRDQQEVTKILQLVPGPTICRPERAAIQLVELEEPLLLPALESDFTGSPEGKTRADYDDSNYACSEISDLVSGHAKKIDFPTANSTSDRGGSQTEKPKVSTHQELGLEFNGVENQRSALKQKCVSNSAIKLILNSQRSVRRRSTYYPIHKKYKDWHRTRYRNSAISVMSVVNYLADIYTESKLSVNTIKMYKSAICQLAPNSQSISEIDCLRRLIVALE</sequence>
<dbReference type="OrthoDB" id="2897838at2759"/>